<organism evidence="1">
    <name type="scientific">Symploca sp. SIO1C4</name>
    <dbReference type="NCBI Taxonomy" id="2607765"/>
    <lineage>
        <taxon>Bacteria</taxon>
        <taxon>Bacillati</taxon>
        <taxon>Cyanobacteriota</taxon>
        <taxon>Cyanophyceae</taxon>
        <taxon>Coleofasciculales</taxon>
        <taxon>Coleofasciculaceae</taxon>
        <taxon>Symploca</taxon>
    </lineage>
</organism>
<reference evidence="1" key="1">
    <citation type="submission" date="2019-11" db="EMBL/GenBank/DDBJ databases">
        <title>Genomic insights into an expanded diversity of filamentous marine cyanobacteria reveals the extraordinary biosynthetic potential of Moorea and Okeania.</title>
        <authorList>
            <person name="Ferreira Leao T."/>
            <person name="Wang M."/>
            <person name="Moss N."/>
            <person name="Da Silva R."/>
            <person name="Sanders J."/>
            <person name="Nurk S."/>
            <person name="Gurevich A."/>
            <person name="Humphrey G."/>
            <person name="Reher R."/>
            <person name="Zhu Q."/>
            <person name="Belda-Ferre P."/>
            <person name="Glukhov E."/>
            <person name="Rex R."/>
            <person name="Dorrestein P.C."/>
            <person name="Knight R."/>
            <person name="Pevzner P."/>
            <person name="Gerwick W.H."/>
            <person name="Gerwick L."/>
        </authorList>
    </citation>
    <scope>NUCLEOTIDE SEQUENCE</scope>
    <source>
        <strain evidence="1">SIO1C4</strain>
    </source>
</reference>
<accession>A0A6B3N7Y5</accession>
<comment type="caution">
    <text evidence="1">The sequence shown here is derived from an EMBL/GenBank/DDBJ whole genome shotgun (WGS) entry which is preliminary data.</text>
</comment>
<sequence length="51" mass="5461">MSREVLYRSLDASGVPPIIAAPSGGNPNCLTTRSEIDELVAQAYEGITQLR</sequence>
<protein>
    <submittedName>
        <fullName evidence="1">Uncharacterized protein</fullName>
    </submittedName>
</protein>
<gene>
    <name evidence="1" type="ORF">F6J89_08820</name>
</gene>
<dbReference type="EMBL" id="JAAHFQ010000127">
    <property type="protein sequence ID" value="NER27720.1"/>
    <property type="molecule type" value="Genomic_DNA"/>
</dbReference>
<evidence type="ECO:0000313" key="1">
    <source>
        <dbReference type="EMBL" id="NER27720.1"/>
    </source>
</evidence>
<dbReference type="AlphaFoldDB" id="A0A6B3N7Y5"/>
<name>A0A6B3N7Y5_9CYAN</name>
<proteinExistence type="predicted"/>